<name>A0ABN1KK70_CLOSU</name>
<evidence type="ECO:0000256" key="1">
    <source>
        <dbReference type="SAM" id="Phobius"/>
    </source>
</evidence>
<dbReference type="RefSeq" id="WP_343824318.1">
    <property type="nucleotide sequence ID" value="NZ_BAAACI010000001.1"/>
</dbReference>
<accession>A0ABN1KK70</accession>
<evidence type="ECO:0000313" key="2">
    <source>
        <dbReference type="EMBL" id="GAA0769301.1"/>
    </source>
</evidence>
<feature type="transmembrane region" description="Helical" evidence="1">
    <location>
        <begin position="50"/>
        <end position="68"/>
    </location>
</feature>
<sequence>MNKIKFSLNKFSNFLFYIGIILGIIGYYQIYKERAMIPSGVCPIDNNRGLIIISALILISSVITSIIYERNLKKKSLKE</sequence>
<gene>
    <name evidence="2" type="ORF">GCM10008908_10730</name>
</gene>
<reference evidence="2 3" key="1">
    <citation type="journal article" date="2019" name="Int. J. Syst. Evol. Microbiol.">
        <title>The Global Catalogue of Microorganisms (GCM) 10K type strain sequencing project: providing services to taxonomists for standard genome sequencing and annotation.</title>
        <authorList>
            <consortium name="The Broad Institute Genomics Platform"/>
            <consortium name="The Broad Institute Genome Sequencing Center for Infectious Disease"/>
            <person name="Wu L."/>
            <person name="Ma J."/>
        </authorList>
    </citation>
    <scope>NUCLEOTIDE SEQUENCE [LARGE SCALE GENOMIC DNA]</scope>
    <source>
        <strain evidence="2 3">JCM 1417</strain>
    </source>
</reference>
<organism evidence="2 3">
    <name type="scientific">Clostridium subterminale</name>
    <dbReference type="NCBI Taxonomy" id="1550"/>
    <lineage>
        <taxon>Bacteria</taxon>
        <taxon>Bacillati</taxon>
        <taxon>Bacillota</taxon>
        <taxon>Clostridia</taxon>
        <taxon>Eubacteriales</taxon>
        <taxon>Clostridiaceae</taxon>
        <taxon>Clostridium</taxon>
    </lineage>
</organism>
<keyword evidence="1" id="KW-0472">Membrane</keyword>
<dbReference type="Proteomes" id="UP001501047">
    <property type="component" value="Unassembled WGS sequence"/>
</dbReference>
<comment type="caution">
    <text evidence="2">The sequence shown here is derived from an EMBL/GenBank/DDBJ whole genome shotgun (WGS) entry which is preliminary data.</text>
</comment>
<keyword evidence="1" id="KW-0812">Transmembrane</keyword>
<evidence type="ECO:0000313" key="3">
    <source>
        <dbReference type="Proteomes" id="UP001501047"/>
    </source>
</evidence>
<protein>
    <submittedName>
        <fullName evidence="2">Uncharacterized protein</fullName>
    </submittedName>
</protein>
<proteinExistence type="predicted"/>
<keyword evidence="3" id="KW-1185">Reference proteome</keyword>
<keyword evidence="1" id="KW-1133">Transmembrane helix</keyword>
<feature type="transmembrane region" description="Helical" evidence="1">
    <location>
        <begin position="12"/>
        <end position="30"/>
    </location>
</feature>
<dbReference type="EMBL" id="BAAACI010000001">
    <property type="protein sequence ID" value="GAA0769301.1"/>
    <property type="molecule type" value="Genomic_DNA"/>
</dbReference>